<dbReference type="Pfam" id="PF01217">
    <property type="entry name" value="Clat_adaptor_s"/>
    <property type="match status" value="1"/>
</dbReference>
<protein>
    <recommendedName>
        <fullName evidence="11">AP complex mu/sigma subunit domain-containing protein</fullName>
    </recommendedName>
</protein>
<gene>
    <name evidence="12" type="primary">LOC110525261</name>
</gene>
<evidence type="ECO:0000256" key="4">
    <source>
        <dbReference type="ARBA" id="ARBA00022448"/>
    </source>
</evidence>
<evidence type="ECO:0000256" key="10">
    <source>
        <dbReference type="SAM" id="Phobius"/>
    </source>
</evidence>
<dbReference type="GO" id="GO:0030123">
    <property type="term" value="C:AP-3 adaptor complex"/>
    <property type="evidence" value="ECO:0007669"/>
    <property type="project" value="InterPro"/>
</dbReference>
<dbReference type="Gene3D" id="3.30.450.60">
    <property type="match status" value="1"/>
</dbReference>
<evidence type="ECO:0000256" key="7">
    <source>
        <dbReference type="ARBA" id="ARBA00023136"/>
    </source>
</evidence>
<keyword evidence="6" id="KW-0333">Golgi apparatus</keyword>
<dbReference type="InterPro" id="IPR016635">
    <property type="entry name" value="AP_complex_ssu"/>
</dbReference>
<evidence type="ECO:0000256" key="2">
    <source>
        <dbReference type="ARBA" id="ARBA00004555"/>
    </source>
</evidence>
<proteinExistence type="inferred from homology"/>
<accession>A0A8C7SBI2</accession>
<name>A0A8C7SBI2_ONCMY</name>
<evidence type="ECO:0000313" key="12">
    <source>
        <dbReference type="Ensembl" id="ENSOMYP00000063971.2"/>
    </source>
</evidence>
<evidence type="ECO:0000256" key="9">
    <source>
        <dbReference type="ARBA" id="ARBA00025605"/>
    </source>
</evidence>
<dbReference type="InterPro" id="IPR011012">
    <property type="entry name" value="Longin-like_dom_sf"/>
</dbReference>
<comment type="similarity">
    <text evidence="3">Belongs to the adaptor complexes small subunit family.</text>
</comment>
<comment type="subcellular location">
    <subcellularLocation>
        <location evidence="1">Cytoplasmic vesicle membrane</location>
        <topology evidence="1">Peripheral membrane protein</topology>
        <orientation evidence="1">Cytoplasmic side</orientation>
    </subcellularLocation>
    <subcellularLocation>
        <location evidence="2">Golgi apparatus</location>
    </subcellularLocation>
</comment>
<comment type="function">
    <text evidence="9">Part of the AP-3 complex, an adaptor-related complex which is not clathrin-associated. The complex is associated with the Golgi region as well as more peripheral structures. It facilitates the budding of vesicles from the Golgi membrane and may be directly involved in trafficking to lysosomes. In concert with the BLOC-1 complex, AP-3 is required to target cargos into vesicles assembled at cell bodies for delivery into neurites and nerve terminals.</text>
</comment>
<evidence type="ECO:0000256" key="6">
    <source>
        <dbReference type="ARBA" id="ARBA00023034"/>
    </source>
</evidence>
<dbReference type="GO" id="GO:0006896">
    <property type="term" value="P:Golgi to vacuole transport"/>
    <property type="evidence" value="ECO:0007669"/>
    <property type="project" value="InterPro"/>
</dbReference>
<dbReference type="SUPFAM" id="SSF64356">
    <property type="entry name" value="SNARE-like"/>
    <property type="match status" value="1"/>
</dbReference>
<evidence type="ECO:0000259" key="11">
    <source>
        <dbReference type="Pfam" id="PF01217"/>
    </source>
</evidence>
<feature type="domain" description="AP complex mu/sigma subunit" evidence="11">
    <location>
        <begin position="37"/>
        <end position="165"/>
    </location>
</feature>
<dbReference type="InterPro" id="IPR000804">
    <property type="entry name" value="Clathrin_sm-chain_CS"/>
</dbReference>
<keyword evidence="7 10" id="KW-0472">Membrane</keyword>
<dbReference type="GO" id="GO:0006886">
    <property type="term" value="P:intracellular protein transport"/>
    <property type="evidence" value="ECO:0007669"/>
    <property type="project" value="InterPro"/>
</dbReference>
<dbReference type="GO" id="GO:0030659">
    <property type="term" value="C:cytoplasmic vesicle membrane"/>
    <property type="evidence" value="ECO:0007669"/>
    <property type="project" value="UniProtKB-SubCell"/>
</dbReference>
<keyword evidence="4" id="KW-0813">Transport</keyword>
<keyword evidence="10" id="KW-1133">Transmembrane helix</keyword>
<feature type="transmembrane region" description="Helical" evidence="10">
    <location>
        <begin position="21"/>
        <end position="39"/>
    </location>
</feature>
<reference evidence="12" key="2">
    <citation type="submission" date="2025-08" db="UniProtKB">
        <authorList>
            <consortium name="Ensembl"/>
        </authorList>
    </citation>
    <scope>IDENTIFICATION</scope>
</reference>
<keyword evidence="10" id="KW-0812">Transmembrane</keyword>
<sequence length="180" mass="20953">MSGEKGHLDSFKHKCCEDLYQKLYILFFPCTLTVFVIYVPQNEDTEQQIIRETFHLVSKRDENVCNFLEGGMLIGGSENRLIYRHYATLYFVFCVDSSESELGILDLIQVFVETLDKCFENVCELDLIFHVDKVHNILAEMVMGGMVLETNMNEIIIQVDAQNKMEKSETFIFQSPRQDR</sequence>
<evidence type="ECO:0000256" key="1">
    <source>
        <dbReference type="ARBA" id="ARBA00004180"/>
    </source>
</evidence>
<dbReference type="InterPro" id="IPR027155">
    <property type="entry name" value="APS3"/>
</dbReference>
<dbReference type="GO" id="GO:0005794">
    <property type="term" value="C:Golgi apparatus"/>
    <property type="evidence" value="ECO:0007669"/>
    <property type="project" value="UniProtKB-SubCell"/>
</dbReference>
<dbReference type="InterPro" id="IPR022775">
    <property type="entry name" value="AP_mu_sigma_su"/>
</dbReference>
<evidence type="ECO:0000256" key="3">
    <source>
        <dbReference type="ARBA" id="ARBA00006972"/>
    </source>
</evidence>
<dbReference type="CDD" id="cd14834">
    <property type="entry name" value="AP3_sigma"/>
    <property type="match status" value="1"/>
</dbReference>
<evidence type="ECO:0000256" key="8">
    <source>
        <dbReference type="ARBA" id="ARBA00023329"/>
    </source>
</evidence>
<dbReference type="FunFam" id="3.30.450.60:FF:000001">
    <property type="entry name" value="AP complex subunit sigma"/>
    <property type="match status" value="1"/>
</dbReference>
<dbReference type="PROSITE" id="PS00989">
    <property type="entry name" value="CLAT_ADAPTOR_S"/>
    <property type="match status" value="1"/>
</dbReference>
<keyword evidence="8" id="KW-0968">Cytoplasmic vesicle</keyword>
<reference evidence="12" key="3">
    <citation type="submission" date="2025-09" db="UniProtKB">
        <authorList>
            <consortium name="Ensembl"/>
        </authorList>
    </citation>
    <scope>IDENTIFICATION</scope>
</reference>
<dbReference type="GeneTree" id="ENSGT00970000193421"/>
<dbReference type="AlphaFoldDB" id="A0A8C7SBI2"/>
<keyword evidence="13" id="KW-1185">Reference proteome</keyword>
<dbReference type="PANTHER" id="PTHR11753">
    <property type="entry name" value="ADAPTOR COMPLEXES SMALL SUBUNIT FAMILY"/>
    <property type="match status" value="1"/>
</dbReference>
<organism evidence="12 13">
    <name type="scientific">Oncorhynchus mykiss</name>
    <name type="common">Rainbow trout</name>
    <name type="synonym">Salmo gairdneri</name>
    <dbReference type="NCBI Taxonomy" id="8022"/>
    <lineage>
        <taxon>Eukaryota</taxon>
        <taxon>Metazoa</taxon>
        <taxon>Chordata</taxon>
        <taxon>Craniata</taxon>
        <taxon>Vertebrata</taxon>
        <taxon>Euteleostomi</taxon>
        <taxon>Actinopterygii</taxon>
        <taxon>Neopterygii</taxon>
        <taxon>Teleostei</taxon>
        <taxon>Protacanthopterygii</taxon>
        <taxon>Salmoniformes</taxon>
        <taxon>Salmonidae</taxon>
        <taxon>Salmoninae</taxon>
        <taxon>Oncorhynchus</taxon>
    </lineage>
</organism>
<dbReference type="Ensembl" id="ENSOMYT00000069637.2">
    <property type="protein sequence ID" value="ENSOMYP00000063971.2"/>
    <property type="gene ID" value="ENSOMYG00000029599.2"/>
</dbReference>
<dbReference type="Proteomes" id="UP000694395">
    <property type="component" value="Chromosome 6"/>
</dbReference>
<reference evidence="12" key="1">
    <citation type="submission" date="2020-07" db="EMBL/GenBank/DDBJ databases">
        <title>A long reads based de novo assembly of the rainbow trout Arlee double haploid line genome.</title>
        <authorList>
            <person name="Gao G."/>
            <person name="Palti Y."/>
        </authorList>
    </citation>
    <scope>NUCLEOTIDE SEQUENCE [LARGE SCALE GENOMIC DNA]</scope>
</reference>
<evidence type="ECO:0000256" key="5">
    <source>
        <dbReference type="ARBA" id="ARBA00022927"/>
    </source>
</evidence>
<keyword evidence="5" id="KW-0653">Protein transport</keyword>
<evidence type="ECO:0000313" key="13">
    <source>
        <dbReference type="Proteomes" id="UP000694395"/>
    </source>
</evidence>